<protein>
    <submittedName>
        <fullName evidence="3">UreD-domain-containing protein</fullName>
    </submittedName>
</protein>
<dbReference type="InterPro" id="IPR002669">
    <property type="entry name" value="UreD"/>
</dbReference>
<sequence length="308" mass="33837">MSSDLSLIPTPKSSLGAGRIVLRSCGSDAVLSEMSSSYPLKLLSPKIYGNNVAVVYILSYGGGLVGGDQTTLAVEVRDQTRLVLLSQGSTKVFKTRPALRLSLPSVEISSAITVQRMEVVVASASALFLLPDPVTCFRSAKYHQLQTFRLEEDASIVILDWITSGRRSLGEDWVFSRYYSLNEVLVGDERVAKDVMLLEEPQIQVQALPHRPLRDRLAPYSCYAMVIMYGPLVRSTIQQLSTRYKEISVFKRSSPPDLLWSLSTIRDGKGCVLRVAALETEAVKVWLSGSLSGLGDVLGADVYRKAFV</sequence>
<keyword evidence="2" id="KW-0143">Chaperone</keyword>
<dbReference type="HAMAP" id="MF_01384">
    <property type="entry name" value="UreD"/>
    <property type="match status" value="1"/>
</dbReference>
<name>A0A8E2J6V7_9APHY</name>
<keyword evidence="4" id="KW-1185">Reference proteome</keyword>
<reference evidence="3 4" key="1">
    <citation type="submission" date="2016-07" db="EMBL/GenBank/DDBJ databases">
        <title>Draft genome of the white-rot fungus Obba rivulosa 3A-2.</title>
        <authorList>
            <consortium name="DOE Joint Genome Institute"/>
            <person name="Miettinen O."/>
            <person name="Riley R."/>
            <person name="Acob R."/>
            <person name="Barry K."/>
            <person name="Cullen D."/>
            <person name="De Vries R."/>
            <person name="Hainaut M."/>
            <person name="Hatakka A."/>
            <person name="Henrissat B."/>
            <person name="Hilden K."/>
            <person name="Kuo R."/>
            <person name="Labutti K."/>
            <person name="Lipzen A."/>
            <person name="Makela M.R."/>
            <person name="Sandor L."/>
            <person name="Spatafora J.W."/>
            <person name="Grigoriev I.V."/>
            <person name="Hibbett D.S."/>
        </authorList>
    </citation>
    <scope>NUCLEOTIDE SEQUENCE [LARGE SCALE GENOMIC DNA]</scope>
    <source>
        <strain evidence="3 4">3A-2</strain>
    </source>
</reference>
<dbReference type="Proteomes" id="UP000250043">
    <property type="component" value="Unassembled WGS sequence"/>
</dbReference>
<evidence type="ECO:0000256" key="1">
    <source>
        <dbReference type="ARBA" id="ARBA00007177"/>
    </source>
</evidence>
<evidence type="ECO:0000313" key="4">
    <source>
        <dbReference type="Proteomes" id="UP000250043"/>
    </source>
</evidence>
<dbReference type="EMBL" id="KV722332">
    <property type="protein sequence ID" value="OCH96212.1"/>
    <property type="molecule type" value="Genomic_DNA"/>
</dbReference>
<dbReference type="OrthoDB" id="5550464at2759"/>
<dbReference type="PANTHER" id="PTHR33643">
    <property type="entry name" value="UREASE ACCESSORY PROTEIN D"/>
    <property type="match status" value="1"/>
</dbReference>
<dbReference type="AlphaFoldDB" id="A0A8E2J6V7"/>
<comment type="similarity">
    <text evidence="1">Belongs to the UreD family.</text>
</comment>
<gene>
    <name evidence="3" type="ORF">OBBRIDRAFT_787671</name>
</gene>
<proteinExistence type="inferred from homology"/>
<evidence type="ECO:0000313" key="3">
    <source>
        <dbReference type="EMBL" id="OCH96212.1"/>
    </source>
</evidence>
<organism evidence="3 4">
    <name type="scientific">Obba rivulosa</name>
    <dbReference type="NCBI Taxonomy" id="1052685"/>
    <lineage>
        <taxon>Eukaryota</taxon>
        <taxon>Fungi</taxon>
        <taxon>Dikarya</taxon>
        <taxon>Basidiomycota</taxon>
        <taxon>Agaricomycotina</taxon>
        <taxon>Agaricomycetes</taxon>
        <taxon>Polyporales</taxon>
        <taxon>Gelatoporiaceae</taxon>
        <taxon>Obba</taxon>
    </lineage>
</organism>
<dbReference type="PANTHER" id="PTHR33643:SF1">
    <property type="entry name" value="UREASE ACCESSORY PROTEIN D"/>
    <property type="match status" value="1"/>
</dbReference>
<evidence type="ECO:0000256" key="2">
    <source>
        <dbReference type="ARBA" id="ARBA00023186"/>
    </source>
</evidence>
<dbReference type="Pfam" id="PF01774">
    <property type="entry name" value="UreD"/>
    <property type="match status" value="1"/>
</dbReference>
<accession>A0A8E2J6V7</accession>
<dbReference type="GO" id="GO:0016151">
    <property type="term" value="F:nickel cation binding"/>
    <property type="evidence" value="ECO:0007669"/>
    <property type="project" value="InterPro"/>
</dbReference>